<comment type="caution">
    <text evidence="5">The sequence shown here is derived from an EMBL/GenBank/DDBJ whole genome shotgun (WGS) entry which is preliminary data.</text>
</comment>
<dbReference type="Gene3D" id="3.40.50.150">
    <property type="entry name" value="Vaccinia Virus protein VP39"/>
    <property type="match status" value="1"/>
</dbReference>
<dbReference type="PROSITE" id="PS51142">
    <property type="entry name" value="NAS"/>
    <property type="match status" value="1"/>
</dbReference>
<evidence type="ECO:0000313" key="6">
    <source>
        <dbReference type="Proteomes" id="UP000256645"/>
    </source>
</evidence>
<organism evidence="5 6">
    <name type="scientific">Coleophoma cylindrospora</name>
    <dbReference type="NCBI Taxonomy" id="1849047"/>
    <lineage>
        <taxon>Eukaryota</taxon>
        <taxon>Fungi</taxon>
        <taxon>Dikarya</taxon>
        <taxon>Ascomycota</taxon>
        <taxon>Pezizomycotina</taxon>
        <taxon>Leotiomycetes</taxon>
        <taxon>Helotiales</taxon>
        <taxon>Dermateaceae</taxon>
        <taxon>Coleophoma</taxon>
    </lineage>
</organism>
<dbReference type="Pfam" id="PF03059">
    <property type="entry name" value="NAS"/>
    <property type="match status" value="1"/>
</dbReference>
<gene>
    <name evidence="5" type="ORF">BP6252_12696</name>
</gene>
<reference evidence="5 6" key="1">
    <citation type="journal article" date="2018" name="IMA Fungus">
        <title>IMA Genome-F 9: Draft genome sequence of Annulohypoxylon stygium, Aspergillus mulundensis, Berkeleyomyces basicola (syn. Thielaviopsis basicola), Ceratocystis smalleyi, two Cercospora beticola strains, Coleophoma cylindrospora, Fusarium fracticaudum, Phialophora cf. hyalina, and Morchella septimelata.</title>
        <authorList>
            <person name="Wingfield B.D."/>
            <person name="Bills G.F."/>
            <person name="Dong Y."/>
            <person name="Huang W."/>
            <person name="Nel W.J."/>
            <person name="Swalarsk-Parry B.S."/>
            <person name="Vaghefi N."/>
            <person name="Wilken P.M."/>
            <person name="An Z."/>
            <person name="de Beer Z.W."/>
            <person name="De Vos L."/>
            <person name="Chen L."/>
            <person name="Duong T.A."/>
            <person name="Gao Y."/>
            <person name="Hammerbacher A."/>
            <person name="Kikkert J.R."/>
            <person name="Li Y."/>
            <person name="Li H."/>
            <person name="Li K."/>
            <person name="Li Q."/>
            <person name="Liu X."/>
            <person name="Ma X."/>
            <person name="Naidoo K."/>
            <person name="Pethybridge S.J."/>
            <person name="Sun J."/>
            <person name="Steenkamp E.T."/>
            <person name="van der Nest M.A."/>
            <person name="van Wyk S."/>
            <person name="Wingfield M.J."/>
            <person name="Xiong C."/>
            <person name="Yue Q."/>
            <person name="Zhang X."/>
        </authorList>
    </citation>
    <scope>NUCLEOTIDE SEQUENCE [LARGE SCALE GENOMIC DNA]</scope>
    <source>
        <strain evidence="5 6">BP6252</strain>
    </source>
</reference>
<dbReference type="STRING" id="1849047.A0A3D8QCU0"/>
<dbReference type="PANTHER" id="PTHR32266:SF12">
    <property type="entry name" value="NICOTIANAMINE SYNTHASE 3"/>
    <property type="match status" value="1"/>
</dbReference>
<dbReference type="InterPro" id="IPR004298">
    <property type="entry name" value="Nicotian_synth"/>
</dbReference>
<dbReference type="GO" id="GO:0030410">
    <property type="term" value="F:nicotianamine synthase activity"/>
    <property type="evidence" value="ECO:0007669"/>
    <property type="project" value="InterPro"/>
</dbReference>
<dbReference type="InterPro" id="IPR029063">
    <property type="entry name" value="SAM-dependent_MTases_sf"/>
</dbReference>
<keyword evidence="6" id="KW-1185">Reference proteome</keyword>
<evidence type="ECO:0008006" key="7">
    <source>
        <dbReference type="Google" id="ProtNLM"/>
    </source>
</evidence>
<evidence type="ECO:0000256" key="3">
    <source>
        <dbReference type="ARBA" id="ARBA00022691"/>
    </source>
</evidence>
<dbReference type="PANTHER" id="PTHR32266">
    <property type="entry name" value="NICOTIANAMINE SYNTHASE 3"/>
    <property type="match status" value="1"/>
</dbReference>
<evidence type="ECO:0000256" key="4">
    <source>
        <dbReference type="SAM" id="MobiDB-lite"/>
    </source>
</evidence>
<dbReference type="Proteomes" id="UP000256645">
    <property type="component" value="Unassembled WGS sequence"/>
</dbReference>
<sequence length="340" mass="36800">MDLLRSLFASSVLKSSSVPAPITATGKRQNNHARNKSAPTNAEAEQSIGTILQIHATLLARGPALHPCEAVNEAFGQLVGLCARILPESVVSRVRQDPRIIDILPSLRHICATAESHLEAYWAAQISEAEDANQALKAFPYYQNYVDLTRMELNSILSISPRKPQKIAFIGSGPLPLTSLCLDMALNGDQVSDHHSPAGLNATGQDTIILNIDQSRDAITQSTALYSKLSPSDNPVIPQPMQFQHSEASSPITNLAGFDVVYLAALVGLTVKDKEDILISVVKKMDAGALLVVRSAWGLRGCLYPEFDPTSEAVLQHLDIQLVVHPFNHVVNSVIVARVK</sequence>
<feature type="region of interest" description="Disordered" evidence="4">
    <location>
        <begin position="20"/>
        <end position="42"/>
    </location>
</feature>
<accession>A0A3D8QCU0</accession>
<dbReference type="EMBL" id="PDLM01000016">
    <property type="protein sequence ID" value="RDW59609.1"/>
    <property type="molecule type" value="Genomic_DNA"/>
</dbReference>
<proteinExistence type="inferred from homology"/>
<protein>
    <recommendedName>
        <fullName evidence="7">Nicotianamine synthase</fullName>
    </recommendedName>
</protein>
<evidence type="ECO:0000256" key="2">
    <source>
        <dbReference type="ARBA" id="ARBA00022679"/>
    </source>
</evidence>
<dbReference type="OrthoDB" id="1858069at2759"/>
<keyword evidence="2" id="KW-0808">Transferase</keyword>
<dbReference type="GO" id="GO:0030418">
    <property type="term" value="P:nicotianamine biosynthetic process"/>
    <property type="evidence" value="ECO:0007669"/>
    <property type="project" value="InterPro"/>
</dbReference>
<evidence type="ECO:0000313" key="5">
    <source>
        <dbReference type="EMBL" id="RDW59609.1"/>
    </source>
</evidence>
<evidence type="ECO:0000256" key="1">
    <source>
        <dbReference type="ARBA" id="ARBA00007009"/>
    </source>
</evidence>
<keyword evidence="3" id="KW-0949">S-adenosyl-L-methionine</keyword>
<comment type="similarity">
    <text evidence="1">Belongs to the nicotianamine synthase (NAS)-like family.</text>
</comment>
<name>A0A3D8QCU0_9HELO</name>
<dbReference type="AlphaFoldDB" id="A0A3D8QCU0"/>